<feature type="compositionally biased region" description="Basic and acidic residues" evidence="1">
    <location>
        <begin position="63"/>
        <end position="75"/>
    </location>
</feature>
<gene>
    <name evidence="2" type="ORF">O181_012308</name>
</gene>
<feature type="compositionally biased region" description="Basic residues" evidence="1">
    <location>
        <begin position="97"/>
        <end position="107"/>
    </location>
</feature>
<name>A0A9Q3BWK7_9BASI</name>
<evidence type="ECO:0000313" key="3">
    <source>
        <dbReference type="Proteomes" id="UP000765509"/>
    </source>
</evidence>
<feature type="compositionally biased region" description="Basic and acidic residues" evidence="1">
    <location>
        <begin position="43"/>
        <end position="53"/>
    </location>
</feature>
<feature type="compositionally biased region" description="Basic and acidic residues" evidence="1">
    <location>
        <begin position="10"/>
        <end position="36"/>
    </location>
</feature>
<accession>A0A9Q3BWK7</accession>
<reference evidence="2" key="1">
    <citation type="submission" date="2021-03" db="EMBL/GenBank/DDBJ databases">
        <title>Draft genome sequence of rust myrtle Austropuccinia psidii MF-1, a brazilian biotype.</title>
        <authorList>
            <person name="Quecine M.C."/>
            <person name="Pachon D.M.R."/>
            <person name="Bonatelli M.L."/>
            <person name="Correr F.H."/>
            <person name="Franceschini L.M."/>
            <person name="Leite T.F."/>
            <person name="Margarido G.R.A."/>
            <person name="Almeida C.A."/>
            <person name="Ferrarezi J.A."/>
            <person name="Labate C.A."/>
        </authorList>
    </citation>
    <scope>NUCLEOTIDE SEQUENCE</scope>
    <source>
        <strain evidence="2">MF-1</strain>
    </source>
</reference>
<proteinExistence type="predicted"/>
<keyword evidence="3" id="KW-1185">Reference proteome</keyword>
<evidence type="ECO:0000256" key="1">
    <source>
        <dbReference type="SAM" id="MobiDB-lite"/>
    </source>
</evidence>
<protein>
    <submittedName>
        <fullName evidence="2">Uncharacterized protein</fullName>
    </submittedName>
</protein>
<evidence type="ECO:0000313" key="2">
    <source>
        <dbReference type="EMBL" id="MBW0472593.1"/>
    </source>
</evidence>
<feature type="region of interest" description="Disordered" evidence="1">
    <location>
        <begin position="1"/>
        <end position="107"/>
    </location>
</feature>
<organism evidence="2 3">
    <name type="scientific">Austropuccinia psidii MF-1</name>
    <dbReference type="NCBI Taxonomy" id="1389203"/>
    <lineage>
        <taxon>Eukaryota</taxon>
        <taxon>Fungi</taxon>
        <taxon>Dikarya</taxon>
        <taxon>Basidiomycota</taxon>
        <taxon>Pucciniomycotina</taxon>
        <taxon>Pucciniomycetes</taxon>
        <taxon>Pucciniales</taxon>
        <taxon>Sphaerophragmiaceae</taxon>
        <taxon>Austropuccinia</taxon>
    </lineage>
</organism>
<dbReference type="AlphaFoldDB" id="A0A9Q3BWK7"/>
<comment type="caution">
    <text evidence="2">The sequence shown here is derived from an EMBL/GenBank/DDBJ whole genome shotgun (WGS) entry which is preliminary data.</text>
</comment>
<sequence>MSQSNILGRPHGENEGLEYQPKHKSIEGKSNKDWGKSSHYLSHRREMAPERAHSHSFRLTHPQKFETNKDQKEDYQPLQKSPLYPIPGGWKEETRSTRKKQGNIKPE</sequence>
<dbReference type="Proteomes" id="UP000765509">
    <property type="component" value="Unassembled WGS sequence"/>
</dbReference>
<dbReference type="EMBL" id="AVOT02003138">
    <property type="protein sequence ID" value="MBW0472593.1"/>
    <property type="molecule type" value="Genomic_DNA"/>
</dbReference>